<evidence type="ECO:0000256" key="1">
    <source>
        <dbReference type="SAM" id="MobiDB-lite"/>
    </source>
</evidence>
<protein>
    <recommendedName>
        <fullName evidence="5">Integral membrane protein</fullName>
    </recommendedName>
</protein>
<dbReference type="PANTHER" id="PTHR33048">
    <property type="entry name" value="PTH11-LIKE INTEGRAL MEMBRANE PROTEIN (AFU_ORTHOLOGUE AFUA_5G11245)"/>
    <property type="match status" value="1"/>
</dbReference>
<evidence type="ECO:0000256" key="2">
    <source>
        <dbReference type="SAM" id="Phobius"/>
    </source>
</evidence>
<proteinExistence type="predicted"/>
<reference evidence="3" key="1">
    <citation type="journal article" date="2020" name="Stud. Mycol.">
        <title>101 Dothideomycetes genomes: a test case for predicting lifestyles and emergence of pathogens.</title>
        <authorList>
            <person name="Haridas S."/>
            <person name="Albert R."/>
            <person name="Binder M."/>
            <person name="Bloem J."/>
            <person name="Labutti K."/>
            <person name="Salamov A."/>
            <person name="Andreopoulos B."/>
            <person name="Baker S."/>
            <person name="Barry K."/>
            <person name="Bills G."/>
            <person name="Bluhm B."/>
            <person name="Cannon C."/>
            <person name="Castanera R."/>
            <person name="Culley D."/>
            <person name="Daum C."/>
            <person name="Ezra D."/>
            <person name="Gonzalez J."/>
            <person name="Henrissat B."/>
            <person name="Kuo A."/>
            <person name="Liang C."/>
            <person name="Lipzen A."/>
            <person name="Lutzoni F."/>
            <person name="Magnuson J."/>
            <person name="Mondo S."/>
            <person name="Nolan M."/>
            <person name="Ohm R."/>
            <person name="Pangilinan J."/>
            <person name="Park H.-J."/>
            <person name="Ramirez L."/>
            <person name="Alfaro M."/>
            <person name="Sun H."/>
            <person name="Tritt A."/>
            <person name="Yoshinaga Y."/>
            <person name="Zwiers L.-H."/>
            <person name="Turgeon B."/>
            <person name="Goodwin S."/>
            <person name="Spatafora J."/>
            <person name="Crous P."/>
            <person name="Grigoriev I."/>
        </authorList>
    </citation>
    <scope>NUCLEOTIDE SEQUENCE</scope>
    <source>
        <strain evidence="3">CBS 107.79</strain>
    </source>
</reference>
<accession>A0A6A5UXF5</accession>
<keyword evidence="2" id="KW-1133">Transmembrane helix</keyword>
<dbReference type="PANTHER" id="PTHR33048:SF42">
    <property type="entry name" value="INTEGRAL MEMBRANE PROTEIN"/>
    <property type="match status" value="1"/>
</dbReference>
<feature type="region of interest" description="Disordered" evidence="1">
    <location>
        <begin position="294"/>
        <end position="317"/>
    </location>
</feature>
<evidence type="ECO:0008006" key="5">
    <source>
        <dbReference type="Google" id="ProtNLM"/>
    </source>
</evidence>
<dbReference type="InterPro" id="IPR052337">
    <property type="entry name" value="SAT4-like"/>
</dbReference>
<keyword evidence="2" id="KW-0812">Transmembrane</keyword>
<dbReference type="Proteomes" id="UP000800036">
    <property type="component" value="Unassembled WGS sequence"/>
</dbReference>
<organism evidence="3 4">
    <name type="scientific">Bimuria novae-zelandiae CBS 107.79</name>
    <dbReference type="NCBI Taxonomy" id="1447943"/>
    <lineage>
        <taxon>Eukaryota</taxon>
        <taxon>Fungi</taxon>
        <taxon>Dikarya</taxon>
        <taxon>Ascomycota</taxon>
        <taxon>Pezizomycotina</taxon>
        <taxon>Dothideomycetes</taxon>
        <taxon>Pleosporomycetidae</taxon>
        <taxon>Pleosporales</taxon>
        <taxon>Massarineae</taxon>
        <taxon>Didymosphaeriaceae</taxon>
        <taxon>Bimuria</taxon>
    </lineage>
</organism>
<dbReference type="OrthoDB" id="5417887at2759"/>
<feature type="transmembrane region" description="Helical" evidence="2">
    <location>
        <begin position="96"/>
        <end position="120"/>
    </location>
</feature>
<gene>
    <name evidence="3" type="ORF">BU23DRAFT_571568</name>
</gene>
<feature type="region of interest" description="Disordered" evidence="1">
    <location>
        <begin position="225"/>
        <end position="275"/>
    </location>
</feature>
<feature type="transmembrane region" description="Helical" evidence="2">
    <location>
        <begin position="63"/>
        <end position="81"/>
    </location>
</feature>
<evidence type="ECO:0000313" key="3">
    <source>
        <dbReference type="EMBL" id="KAF1969348.1"/>
    </source>
</evidence>
<sequence length="328" mass="36630">MTTTFSTLVIGFVIKIHLAFESRPYFKTRRRIIPGIGSAVMSDDARAAYFASISQPISIEVDVSTWSLSVVITVVLAIRFYSRLCRPGMQLWTDDFVMLAGYISVLATQIIVTYMVSILAREEKIVWARIYQNIQAIALGLTKTPYGITLLRLMPAGWQHTLIIVVLVTMNLEFLAHALATWQKNLAFSIFSALPLLDLGQAEPYVTIIAASIPVLRGFVKSARTPASNSKGISDGDSKQQGSQPHFRRHMKSARKDIRSTDNDNDISILGGRDERGSTGGGIIWTHEISVQYEDPKADRQPQYSDHGEPIANRPTHVEEYELNQFKT</sequence>
<keyword evidence="4" id="KW-1185">Reference proteome</keyword>
<keyword evidence="2" id="KW-0472">Membrane</keyword>
<dbReference type="EMBL" id="ML976710">
    <property type="protein sequence ID" value="KAF1969348.1"/>
    <property type="molecule type" value="Genomic_DNA"/>
</dbReference>
<evidence type="ECO:0000313" key="4">
    <source>
        <dbReference type="Proteomes" id="UP000800036"/>
    </source>
</evidence>
<feature type="transmembrane region" description="Helical" evidence="2">
    <location>
        <begin position="162"/>
        <end position="182"/>
    </location>
</feature>
<dbReference type="AlphaFoldDB" id="A0A6A5UXF5"/>
<name>A0A6A5UXF5_9PLEO</name>